<evidence type="ECO:0000256" key="2">
    <source>
        <dbReference type="ARBA" id="ARBA00023163"/>
    </source>
</evidence>
<organism evidence="4 5">
    <name type="scientific">Halapricum salinum</name>
    <dbReference type="NCBI Taxonomy" id="1457250"/>
    <lineage>
        <taxon>Archaea</taxon>
        <taxon>Methanobacteriati</taxon>
        <taxon>Methanobacteriota</taxon>
        <taxon>Stenosarchaea group</taxon>
        <taxon>Halobacteria</taxon>
        <taxon>Halobacteriales</taxon>
        <taxon>Haloarculaceae</taxon>
        <taxon>Halapricum</taxon>
    </lineage>
</organism>
<protein>
    <recommendedName>
        <fullName evidence="3">HTH bat-type domain-containing protein</fullName>
    </recommendedName>
</protein>
<accession>A0A4D6HGH4</accession>
<name>A0A4D6HGH4_9EURY</name>
<keyword evidence="2" id="KW-0804">Transcription</keyword>
<evidence type="ECO:0000313" key="4">
    <source>
        <dbReference type="EMBL" id="QCC52900.1"/>
    </source>
</evidence>
<dbReference type="STRING" id="1457250.GCA_000755225_00026"/>
<evidence type="ECO:0000256" key="1">
    <source>
        <dbReference type="ARBA" id="ARBA00023015"/>
    </source>
</evidence>
<dbReference type="PANTHER" id="PTHR34236:SF1">
    <property type="entry name" value="DIMETHYL SULFOXIDE REDUCTASE TRANSCRIPTIONAL ACTIVATOR"/>
    <property type="match status" value="1"/>
</dbReference>
<dbReference type="AlphaFoldDB" id="A0A4D6HGH4"/>
<dbReference type="Pfam" id="PF04967">
    <property type="entry name" value="HTH_10"/>
    <property type="match status" value="1"/>
</dbReference>
<dbReference type="Proteomes" id="UP000296706">
    <property type="component" value="Chromosome"/>
</dbReference>
<keyword evidence="1" id="KW-0805">Transcription regulation</keyword>
<dbReference type="EMBL" id="CP031310">
    <property type="protein sequence ID" value="QCC52900.1"/>
    <property type="molecule type" value="Genomic_DNA"/>
</dbReference>
<dbReference type="KEGG" id="hsn:DV733_07280"/>
<proteinExistence type="predicted"/>
<gene>
    <name evidence="4" type="ORF">DV733_07280</name>
</gene>
<dbReference type="PANTHER" id="PTHR34236">
    <property type="entry name" value="DIMETHYL SULFOXIDE REDUCTASE TRANSCRIPTIONAL ACTIVATOR"/>
    <property type="match status" value="1"/>
</dbReference>
<evidence type="ECO:0000313" key="5">
    <source>
        <dbReference type="Proteomes" id="UP000296706"/>
    </source>
</evidence>
<keyword evidence="5" id="KW-1185">Reference proteome</keyword>
<dbReference type="InterPro" id="IPR007050">
    <property type="entry name" value="HTH_bacterioopsin"/>
</dbReference>
<sequence>MDDASVSIDAVSWTDSGPHVVPVDSVTAAQQATARYAVACGYYDDPRRAHLADIAAEFDRSKSAISQRLSAVERQLVRSFVDASDDPNDRIEC</sequence>
<reference evidence="4 5" key="1">
    <citation type="journal article" date="2019" name="Nat. Commun.">
        <title>A new type of DNA phosphorothioation-based antiviral system in archaea.</title>
        <authorList>
            <person name="Xiong L."/>
            <person name="Liu S."/>
            <person name="Chen S."/>
            <person name="Xiao Y."/>
            <person name="Zhu B."/>
            <person name="Gao Y."/>
            <person name="Zhang Y."/>
            <person name="Chen B."/>
            <person name="Luo J."/>
            <person name="Deng Z."/>
            <person name="Chen X."/>
            <person name="Wang L."/>
            <person name="Chen S."/>
        </authorList>
    </citation>
    <scope>NUCLEOTIDE SEQUENCE [LARGE SCALE GENOMIC DNA]</scope>
    <source>
        <strain evidence="4 5">CBA1105</strain>
    </source>
</reference>
<feature type="domain" description="HTH bat-type" evidence="3">
    <location>
        <begin position="27"/>
        <end position="77"/>
    </location>
</feature>
<evidence type="ECO:0000259" key="3">
    <source>
        <dbReference type="Pfam" id="PF04967"/>
    </source>
</evidence>